<evidence type="ECO:0000256" key="5">
    <source>
        <dbReference type="SAM" id="MobiDB-lite"/>
    </source>
</evidence>
<feature type="region of interest" description="Disordered" evidence="5">
    <location>
        <begin position="1830"/>
        <end position="1851"/>
    </location>
</feature>
<feature type="region of interest" description="Disordered" evidence="5">
    <location>
        <begin position="369"/>
        <end position="421"/>
    </location>
</feature>
<feature type="coiled-coil region" evidence="4">
    <location>
        <begin position="524"/>
        <end position="570"/>
    </location>
</feature>
<proteinExistence type="predicted"/>
<keyword evidence="8" id="KW-1185">Reference proteome</keyword>
<dbReference type="GO" id="GO:0046599">
    <property type="term" value="P:regulation of centriole replication"/>
    <property type="evidence" value="ECO:0007669"/>
    <property type="project" value="TreeGrafter"/>
</dbReference>
<feature type="region of interest" description="Disordered" evidence="5">
    <location>
        <begin position="1381"/>
        <end position="1438"/>
    </location>
</feature>
<feature type="region of interest" description="Disordered" evidence="5">
    <location>
        <begin position="1495"/>
        <end position="1517"/>
    </location>
</feature>
<feature type="region of interest" description="Disordered" evidence="5">
    <location>
        <begin position="1757"/>
        <end position="1791"/>
    </location>
</feature>
<comment type="subcellular location">
    <subcellularLocation>
        <location evidence="1">Cytoplasm</location>
        <location evidence="1">Cytoskeleton</location>
        <location evidence="1">Microtubule organizing center</location>
        <location evidence="1">Centrosome</location>
    </subcellularLocation>
</comment>
<name>A0AA35KAN2_9SAUR</name>
<feature type="compositionally biased region" description="Basic and acidic residues" evidence="5">
    <location>
        <begin position="460"/>
        <end position="484"/>
    </location>
</feature>
<feature type="compositionally biased region" description="Basic and acidic residues" evidence="5">
    <location>
        <begin position="1772"/>
        <end position="1783"/>
    </location>
</feature>
<evidence type="ECO:0000259" key="6">
    <source>
        <dbReference type="Pfam" id="PF15309"/>
    </source>
</evidence>
<organism evidence="7 8">
    <name type="scientific">Podarcis lilfordi</name>
    <name type="common">Lilford's wall lizard</name>
    <dbReference type="NCBI Taxonomy" id="74358"/>
    <lineage>
        <taxon>Eukaryota</taxon>
        <taxon>Metazoa</taxon>
        <taxon>Chordata</taxon>
        <taxon>Craniata</taxon>
        <taxon>Vertebrata</taxon>
        <taxon>Euteleostomi</taxon>
        <taxon>Lepidosauria</taxon>
        <taxon>Squamata</taxon>
        <taxon>Bifurcata</taxon>
        <taxon>Unidentata</taxon>
        <taxon>Episquamata</taxon>
        <taxon>Laterata</taxon>
        <taxon>Lacertibaenia</taxon>
        <taxon>Lacertidae</taxon>
        <taxon>Podarcis</taxon>
    </lineage>
</organism>
<evidence type="ECO:0000256" key="2">
    <source>
        <dbReference type="ARBA" id="ARBA00022490"/>
    </source>
</evidence>
<evidence type="ECO:0000256" key="3">
    <source>
        <dbReference type="ARBA" id="ARBA00023212"/>
    </source>
</evidence>
<feature type="compositionally biased region" description="Polar residues" evidence="5">
    <location>
        <begin position="1225"/>
        <end position="1234"/>
    </location>
</feature>
<accession>A0AA35KAN2</accession>
<dbReference type="Proteomes" id="UP001178461">
    <property type="component" value="Chromosome 4"/>
</dbReference>
<dbReference type="PANTHER" id="PTHR21553">
    <property type="entry name" value="ALMS1-RELATED"/>
    <property type="match status" value="1"/>
</dbReference>
<feature type="compositionally biased region" description="Basic and acidic residues" evidence="5">
    <location>
        <begin position="502"/>
        <end position="521"/>
    </location>
</feature>
<feature type="domain" description="ALMS motif" evidence="6">
    <location>
        <begin position="1732"/>
        <end position="1865"/>
    </location>
</feature>
<feature type="compositionally biased region" description="Basic and acidic residues" evidence="5">
    <location>
        <begin position="1397"/>
        <end position="1411"/>
    </location>
</feature>
<sequence>MNRHIVINYTSATLVAGLTQRIEHYTSAKMKRKVAKAVGLRLSPNEEAQLLKEEHERRRKLRLQQVREQEKNIALQIRQDVKQRRDEQLHHLAEELKAEWQRAQDEKIHALEKLYLSSLRAIGEGHRQAKENEPDLEALAKLAKERKQRAEKRHKEALKEQKNKKEKLLREQTRRANARKNALDVEKERAAKIASLPPPPPPPFENIELKSVSTVKVCDTDTFSITRHHLCDLHHHLCEPYVDREMNIDQPDARLVAKVEAKRKEGLQSNEERERREQQEKARLRGKHALKMVRLARDREKLMKELEHMQNMDLARRRQIVAQMPPQLFQPPYKRVEIREEWQRELECAFEDMYTGDRKMKGDLILHLDPQPLPSRSQDDELELSQEPGSVFEVPPSLSDEVKDSEPSSSEVEKPREPQSKLALKKLLNKIRNQKDHWTTGSEPEITSEIESIESGTISSRERRLYDSESEPEPKSDPVSEARELPQTLDQSIVAGNVVLDHPQEQATKLRKEAERQNQIEHQKQQQLALLQQIEHQKKRLEADFLKAQLQHQEQEFKKEQEMKDQESQTEQVDIRVPFVHQQQEVQHKLERAVELQEAGSSVEGDHTEDDHIQMIRDYQQRLLIQNRMHRVSVEEARKHLHEYQNKLKQRYRSVSASLLGPANRLAQQDSVPDAPSKLQGYRGLQRVNLAADQPFGTAPVQESVEHSKLPWMLAVPSSEQGGTEQRFDVGSGHVGTLEGQRLFQLTQAYGSRQQTEELGAVETPSAQSLEFHSIPESLTLKSQDTSVTAQPVAQTQHAPFTFPVGSSSVSAETLWSDKRTSHAPSVEKILLPATLKHQHIPPKSWTKTTLEQSNLPPLRPLSSVLSFVSSESQKTQESYALKNGSGSMPGYSDIVELRDRMMSSSESIQAQQEHLKELQEQLDKQREALLSRQKVQEDLLMKKHTQLKQQMEQQQEALKEFIKKAGQSSTCRDMTEQRETDDFHLLPTLGAKDSNQEMVHVADMSSHSEKDILFHSVRPNEQIERFQDTWGREQTWRLSKPPLSKIKLGLDLEQHELSVIPELDTPRSGRLSSTGYREPLTGDTCLASRAHKWHSSISPDEDLHEETDLLRITADGQEPSSDESEIQFSELWCEKSAMEAGGLCDSAHSYELRLRDRGLPSSDDTGKIIATYPDPSFRSDCMVTLSTEWCPSSLSPQTSTQQVACGYFASSSLSATSFMANSNPDGSLANTESHSGRKQPCHFSSPLKEKANTALGPSVSLLGKQDDPSEAPGSHLFGEMLHSDRRKIQQIIDKYTRDFSWSSLSNISSHDLAVDTTDLERSFPNFHRELFKPLEPRADFDTLSTFSQNSKNLSKNSTLLKSHELTASSLEEGSNNLSLLSTGKLSDIPPTQQSGKEAKEQRQGAEESFEHLPLQSSLREFPQSGDKYGSFSAESERNLEMSKTNGSSIYIAPESTQCEEQGNDEITTLYSSIENFRSPSLAEDGGSFYQLVPDNGTRNSALGATESEKEGMSTKEESPYFAELPTASTDSKCNTVTEKAAVNEDLEIDLSQCTLQTVGDQSPLITETMPSLTPEMNSKLSVSPVQNSVQQTGRVPDAFQQPNLTAMHAESSRSSLSRNVPVWETHTGQGIMEEPELTLISSNDISIAESDLEFFGQAESRKEKTENLSYVDHSEAISCPMSREFLPLNSEVDNSICSQPDYPLAACSTQEDSCQSSKQEALLPEFTSATESLQEAFFRRKKDFIERSCKRVEKIKSRKRSSEKPLAQASQEKEAHLHKPRENLSPPGAAPVHLKKVEDFKVCSAEDRKAAEAQMYQRTSRLYNNLAEVKTRKQERERRENYAKNRERAKAFQKKTLENLRARKTTAKK</sequence>
<evidence type="ECO:0000256" key="4">
    <source>
        <dbReference type="SAM" id="Coils"/>
    </source>
</evidence>
<feature type="compositionally biased region" description="Basic and acidic residues" evidence="5">
    <location>
        <begin position="400"/>
        <end position="419"/>
    </location>
</feature>
<evidence type="ECO:0000256" key="1">
    <source>
        <dbReference type="ARBA" id="ARBA00004300"/>
    </source>
</evidence>
<dbReference type="GO" id="GO:0005813">
    <property type="term" value="C:centrosome"/>
    <property type="evidence" value="ECO:0007669"/>
    <property type="project" value="UniProtKB-SubCell"/>
</dbReference>
<dbReference type="GO" id="GO:0005829">
    <property type="term" value="C:cytosol"/>
    <property type="evidence" value="ECO:0007669"/>
    <property type="project" value="TreeGrafter"/>
</dbReference>
<dbReference type="EMBL" id="OX395129">
    <property type="protein sequence ID" value="CAI5773388.1"/>
    <property type="molecule type" value="Genomic_DNA"/>
</dbReference>
<evidence type="ECO:0000313" key="8">
    <source>
        <dbReference type="Proteomes" id="UP001178461"/>
    </source>
</evidence>
<feature type="compositionally biased region" description="Basic and acidic residues" evidence="5">
    <location>
        <begin position="1507"/>
        <end position="1517"/>
    </location>
</feature>
<keyword evidence="2" id="KW-0963">Cytoplasm</keyword>
<feature type="region of interest" description="Disordered" evidence="5">
    <location>
        <begin position="1259"/>
        <end position="1278"/>
    </location>
</feature>
<keyword evidence="3" id="KW-0206">Cytoskeleton</keyword>
<protein>
    <submittedName>
        <fullName evidence="7">ALMS_motif domain-containing protein</fullName>
    </submittedName>
</protein>
<dbReference type="GO" id="GO:0005814">
    <property type="term" value="C:centriole"/>
    <property type="evidence" value="ECO:0007669"/>
    <property type="project" value="TreeGrafter"/>
</dbReference>
<evidence type="ECO:0000313" key="7">
    <source>
        <dbReference type="EMBL" id="CAI5773388.1"/>
    </source>
</evidence>
<feature type="coiled-coil region" evidence="4">
    <location>
        <begin position="902"/>
        <end position="965"/>
    </location>
</feature>
<feature type="region of interest" description="Disordered" evidence="5">
    <location>
        <begin position="1225"/>
        <end position="1245"/>
    </location>
</feature>
<feature type="coiled-coil region" evidence="4">
    <location>
        <begin position="267"/>
        <end position="312"/>
    </location>
</feature>
<feature type="region of interest" description="Disordered" evidence="5">
    <location>
        <begin position="433"/>
        <end position="521"/>
    </location>
</feature>
<reference evidence="7" key="1">
    <citation type="submission" date="2022-12" db="EMBL/GenBank/DDBJ databases">
        <authorList>
            <person name="Alioto T."/>
            <person name="Alioto T."/>
            <person name="Gomez Garrido J."/>
        </authorList>
    </citation>
    <scope>NUCLEOTIDE SEQUENCE</scope>
</reference>
<keyword evidence="4" id="KW-0175">Coiled coil</keyword>
<feature type="coiled-coil region" evidence="4">
    <location>
        <begin position="52"/>
        <end position="113"/>
    </location>
</feature>
<feature type="coiled-coil region" evidence="4">
    <location>
        <begin position="140"/>
        <end position="175"/>
    </location>
</feature>
<gene>
    <name evidence="7" type="ORF">PODLI_1B025921</name>
</gene>
<dbReference type="Pfam" id="PF15309">
    <property type="entry name" value="ALMS_motif"/>
    <property type="match status" value="1"/>
</dbReference>
<dbReference type="PANTHER" id="PTHR21553:SF26">
    <property type="entry name" value="ALMS MOTIF DOMAIN-CONTAINING PROTEIN"/>
    <property type="match status" value="1"/>
</dbReference>
<dbReference type="InterPro" id="IPR029299">
    <property type="entry name" value="ALMS_motif"/>
</dbReference>